<evidence type="ECO:0000256" key="5">
    <source>
        <dbReference type="ARBA" id="ARBA00023014"/>
    </source>
</evidence>
<dbReference type="Proteomes" id="UP000779900">
    <property type="component" value="Unassembled WGS sequence"/>
</dbReference>
<dbReference type="PROSITE" id="PS51918">
    <property type="entry name" value="RADICAL_SAM"/>
    <property type="match status" value="1"/>
</dbReference>
<feature type="binding site" evidence="6">
    <location>
        <position position="88"/>
    </location>
    <ligand>
        <name>[4Fe-4S] cluster</name>
        <dbReference type="ChEBI" id="CHEBI:49883"/>
        <note>4Fe-4S-S-AdoMet</note>
    </ligand>
</feature>
<evidence type="ECO:0000256" key="2">
    <source>
        <dbReference type="ARBA" id="ARBA00022691"/>
    </source>
</evidence>
<keyword evidence="3 6" id="KW-0479">Metal-binding</keyword>
<dbReference type="SFLD" id="SFLDG01101">
    <property type="entry name" value="Uncharacterised_Radical_SAM_Su"/>
    <property type="match status" value="1"/>
</dbReference>
<evidence type="ECO:0000256" key="6">
    <source>
        <dbReference type="PIRSR" id="PIRSR004869-50"/>
    </source>
</evidence>
<dbReference type="CDD" id="cd01335">
    <property type="entry name" value="Radical_SAM"/>
    <property type="match status" value="1"/>
</dbReference>
<evidence type="ECO:0000313" key="9">
    <source>
        <dbReference type="Proteomes" id="UP000779900"/>
    </source>
</evidence>
<dbReference type="EMBL" id="VGIR01000080">
    <property type="protein sequence ID" value="MBM3332366.1"/>
    <property type="molecule type" value="Genomic_DNA"/>
</dbReference>
<dbReference type="PANTHER" id="PTHR30352">
    <property type="entry name" value="PYRUVATE FORMATE-LYASE-ACTIVATING ENZYME"/>
    <property type="match status" value="1"/>
</dbReference>
<evidence type="ECO:0000256" key="3">
    <source>
        <dbReference type="ARBA" id="ARBA00022723"/>
    </source>
</evidence>
<organism evidence="8 9">
    <name type="scientific">candidate division WOR-3 bacterium</name>
    <dbReference type="NCBI Taxonomy" id="2052148"/>
    <lineage>
        <taxon>Bacteria</taxon>
        <taxon>Bacteria division WOR-3</taxon>
    </lineage>
</organism>
<dbReference type="Gene3D" id="3.20.20.70">
    <property type="entry name" value="Aldolase class I"/>
    <property type="match status" value="1"/>
</dbReference>
<evidence type="ECO:0000313" key="8">
    <source>
        <dbReference type="EMBL" id="MBM3332366.1"/>
    </source>
</evidence>
<name>A0A938BQP5_UNCW3</name>
<dbReference type="GO" id="GO:0003824">
    <property type="term" value="F:catalytic activity"/>
    <property type="evidence" value="ECO:0007669"/>
    <property type="project" value="InterPro"/>
</dbReference>
<comment type="caution">
    <text evidence="8">The sequence shown here is derived from an EMBL/GenBank/DDBJ whole genome shotgun (WGS) entry which is preliminary data.</text>
</comment>
<dbReference type="InterPro" id="IPR027596">
    <property type="entry name" value="AmmeMemoSam_rS"/>
</dbReference>
<comment type="cofactor">
    <cofactor evidence="6">
        <name>[4Fe-4S] cluster</name>
        <dbReference type="ChEBI" id="CHEBI:49883"/>
    </cofactor>
    <text evidence="6">Binds 1 [4Fe-4S] cluster. The cluster is coordinated with 3 cysteines and an exchangeable S-adenosyl-L-methionine.</text>
</comment>
<dbReference type="PANTHER" id="PTHR30352:SF5">
    <property type="entry name" value="PYRUVATE FORMATE-LYASE 1-ACTIVATING ENZYME"/>
    <property type="match status" value="1"/>
</dbReference>
<dbReference type="InterPro" id="IPR034457">
    <property type="entry name" value="Organic_radical-activating"/>
</dbReference>
<evidence type="ECO:0000256" key="1">
    <source>
        <dbReference type="ARBA" id="ARBA00022485"/>
    </source>
</evidence>
<dbReference type="GO" id="GO:0046872">
    <property type="term" value="F:metal ion binding"/>
    <property type="evidence" value="ECO:0007669"/>
    <property type="project" value="UniProtKB-KW"/>
</dbReference>
<dbReference type="Pfam" id="PF04055">
    <property type="entry name" value="Radical_SAM"/>
    <property type="match status" value="1"/>
</dbReference>
<keyword evidence="5 6" id="KW-0411">Iron-sulfur</keyword>
<sequence length="341" mass="37332">MKTASHWRRDEKAAGRVVCVLCPHECAIAEGKAGRCLGRKNIGGELVAASYGEVVSIAVDPVEKKPLYHFLPGSEILSVATYGCNLRCPFCQNAEISQQVTPSRHVEPDELLALAKRHGTPSVAYTYNEPCIWFEYLIDAGKLMQGAGIRNVLVTNGMLNPEPLAELLPIVSAINIDLKSIRPEFYRDYVRGDLDTVLDTIRTAARACHVELTNLLIPGRNDSPAEIAELVDFVAGLGRGTVLHFSRYFPRHEETEPPTPTGKLAEAAAIARTKLDYVYLGNVATQAEDRDTFCPKCRSRLVERSGYAGRVVGIKEGHCANCGRRADFVLADSEARSPKPA</sequence>
<keyword evidence="4 6" id="KW-0408">Iron</keyword>
<dbReference type="InterPro" id="IPR013785">
    <property type="entry name" value="Aldolase_TIM"/>
</dbReference>
<proteinExistence type="predicted"/>
<dbReference type="SFLD" id="SFLDS00029">
    <property type="entry name" value="Radical_SAM"/>
    <property type="match status" value="1"/>
</dbReference>
<reference evidence="8" key="1">
    <citation type="submission" date="2019-03" db="EMBL/GenBank/DDBJ databases">
        <title>Lake Tanganyika Metagenome-Assembled Genomes (MAGs).</title>
        <authorList>
            <person name="Tran P."/>
        </authorList>
    </citation>
    <scope>NUCLEOTIDE SEQUENCE</scope>
    <source>
        <strain evidence="8">K_DeepCast_150m_m2_040</strain>
    </source>
</reference>
<feature type="binding site" evidence="6">
    <location>
        <position position="91"/>
    </location>
    <ligand>
        <name>[4Fe-4S] cluster</name>
        <dbReference type="ChEBI" id="CHEBI:49883"/>
        <note>4Fe-4S-S-AdoMet</note>
    </ligand>
</feature>
<dbReference type="InterPro" id="IPR007197">
    <property type="entry name" value="rSAM"/>
</dbReference>
<feature type="domain" description="Radical SAM core" evidence="7">
    <location>
        <begin position="69"/>
        <end position="282"/>
    </location>
</feature>
<dbReference type="InterPro" id="IPR016431">
    <property type="entry name" value="Pyrv-formate_lyase-activ_prd"/>
</dbReference>
<dbReference type="NCBIfam" id="TIGR04337">
    <property type="entry name" value="AmmeMemoSam_rS"/>
    <property type="match status" value="1"/>
</dbReference>
<keyword evidence="2 6" id="KW-0949">S-adenosyl-L-methionine</keyword>
<gene>
    <name evidence="8" type="primary">amrS</name>
    <name evidence="8" type="ORF">FJY68_11060</name>
</gene>
<evidence type="ECO:0000256" key="4">
    <source>
        <dbReference type="ARBA" id="ARBA00023004"/>
    </source>
</evidence>
<evidence type="ECO:0000259" key="7">
    <source>
        <dbReference type="PROSITE" id="PS51918"/>
    </source>
</evidence>
<feature type="binding site" evidence="6">
    <location>
        <position position="84"/>
    </location>
    <ligand>
        <name>[4Fe-4S] cluster</name>
        <dbReference type="ChEBI" id="CHEBI:49883"/>
        <note>4Fe-4S-S-AdoMet</note>
    </ligand>
</feature>
<protein>
    <submittedName>
        <fullName evidence="8">AmmeMemoRadiSam system radical SAM enzyme</fullName>
    </submittedName>
</protein>
<accession>A0A938BQP5</accession>
<dbReference type="GO" id="GO:0051539">
    <property type="term" value="F:4 iron, 4 sulfur cluster binding"/>
    <property type="evidence" value="ECO:0007669"/>
    <property type="project" value="UniProtKB-KW"/>
</dbReference>
<dbReference type="AlphaFoldDB" id="A0A938BQP5"/>
<dbReference type="PIRSF" id="PIRSF004869">
    <property type="entry name" value="PflX_prd"/>
    <property type="match status" value="1"/>
</dbReference>
<keyword evidence="1" id="KW-0004">4Fe-4S</keyword>
<dbReference type="InterPro" id="IPR058240">
    <property type="entry name" value="rSAM_sf"/>
</dbReference>
<dbReference type="SUPFAM" id="SSF102114">
    <property type="entry name" value="Radical SAM enzymes"/>
    <property type="match status" value="1"/>
</dbReference>